<dbReference type="OrthoDB" id="9795324at2"/>
<dbReference type="RefSeq" id="WP_027261953.1">
    <property type="nucleotide sequence ID" value="NZ_FPAW01000037.1"/>
</dbReference>
<evidence type="ECO:0000256" key="5">
    <source>
        <dbReference type="ARBA" id="ARBA00022692"/>
    </source>
</evidence>
<comment type="subcellular location">
    <subcellularLocation>
        <location evidence="1 8">Cell membrane</location>
        <topology evidence="1 8">Multi-pass membrane protein</topology>
    </subcellularLocation>
</comment>
<evidence type="ECO:0000256" key="6">
    <source>
        <dbReference type="ARBA" id="ARBA00022989"/>
    </source>
</evidence>
<keyword evidence="10" id="KW-1185">Reference proteome</keyword>
<dbReference type="PANTHER" id="PTHR30269">
    <property type="entry name" value="TRANSMEMBRANE PROTEIN YFCA"/>
    <property type="match status" value="1"/>
</dbReference>
<feature type="transmembrane region" description="Helical" evidence="8">
    <location>
        <begin position="229"/>
        <end position="249"/>
    </location>
</feature>
<evidence type="ECO:0000256" key="8">
    <source>
        <dbReference type="RuleBase" id="RU363041"/>
    </source>
</evidence>
<evidence type="ECO:0000256" key="4">
    <source>
        <dbReference type="ARBA" id="ARBA00022475"/>
    </source>
</evidence>
<keyword evidence="6 8" id="KW-1133">Transmembrane helix</keyword>
<keyword evidence="7 8" id="KW-0472">Membrane</keyword>
<evidence type="ECO:0000256" key="3">
    <source>
        <dbReference type="ARBA" id="ARBA00022448"/>
    </source>
</evidence>
<dbReference type="AlphaFoldDB" id="A0A1I7DXQ3"/>
<feature type="transmembrane region" description="Helical" evidence="8">
    <location>
        <begin position="79"/>
        <end position="98"/>
    </location>
</feature>
<evidence type="ECO:0000313" key="10">
    <source>
        <dbReference type="Proteomes" id="UP000182466"/>
    </source>
</evidence>
<dbReference type="PANTHER" id="PTHR30269:SF37">
    <property type="entry name" value="MEMBRANE TRANSPORTER PROTEIN"/>
    <property type="match status" value="1"/>
</dbReference>
<dbReference type="InterPro" id="IPR002781">
    <property type="entry name" value="TM_pro_TauE-like"/>
</dbReference>
<proteinExistence type="inferred from homology"/>
<feature type="transmembrane region" description="Helical" evidence="8">
    <location>
        <begin position="105"/>
        <end position="125"/>
    </location>
</feature>
<organism evidence="9 10">
    <name type="scientific">Sedimentitalea nanhaiensis</name>
    <dbReference type="NCBI Taxonomy" id="999627"/>
    <lineage>
        <taxon>Bacteria</taxon>
        <taxon>Pseudomonadati</taxon>
        <taxon>Pseudomonadota</taxon>
        <taxon>Alphaproteobacteria</taxon>
        <taxon>Rhodobacterales</taxon>
        <taxon>Paracoccaceae</taxon>
        <taxon>Sedimentitalea</taxon>
    </lineage>
</organism>
<feature type="transmembrane region" description="Helical" evidence="8">
    <location>
        <begin position="145"/>
        <end position="163"/>
    </location>
</feature>
<dbReference type="STRING" id="999627.SAMN05216236_13714"/>
<evidence type="ECO:0000256" key="1">
    <source>
        <dbReference type="ARBA" id="ARBA00004651"/>
    </source>
</evidence>
<dbReference type="GO" id="GO:0005886">
    <property type="term" value="C:plasma membrane"/>
    <property type="evidence" value="ECO:0007669"/>
    <property type="project" value="UniProtKB-SubCell"/>
</dbReference>
<evidence type="ECO:0000256" key="2">
    <source>
        <dbReference type="ARBA" id="ARBA00009142"/>
    </source>
</evidence>
<dbReference type="EMBL" id="FPAW01000037">
    <property type="protein sequence ID" value="SFU16459.1"/>
    <property type="molecule type" value="Genomic_DNA"/>
</dbReference>
<keyword evidence="4 8" id="KW-1003">Cell membrane</keyword>
<dbReference type="Proteomes" id="UP000182466">
    <property type="component" value="Unassembled WGS sequence"/>
</dbReference>
<protein>
    <recommendedName>
        <fullName evidence="8">Probable membrane transporter protein</fullName>
    </recommendedName>
</protein>
<keyword evidence="3" id="KW-0813">Transport</keyword>
<dbReference type="Pfam" id="PF01925">
    <property type="entry name" value="TauE"/>
    <property type="match status" value="1"/>
</dbReference>
<comment type="similarity">
    <text evidence="2 8">Belongs to the 4-toluene sulfonate uptake permease (TSUP) (TC 2.A.102) family.</text>
</comment>
<evidence type="ECO:0000313" key="9">
    <source>
        <dbReference type="EMBL" id="SFU16459.1"/>
    </source>
</evidence>
<dbReference type="eggNOG" id="COG0730">
    <property type="taxonomic scope" value="Bacteria"/>
</dbReference>
<feature type="transmembrane region" description="Helical" evidence="8">
    <location>
        <begin position="202"/>
        <end position="222"/>
    </location>
</feature>
<reference evidence="9 10" key="1">
    <citation type="submission" date="2016-10" db="EMBL/GenBank/DDBJ databases">
        <authorList>
            <person name="de Groot N.N."/>
        </authorList>
    </citation>
    <scope>NUCLEOTIDE SEQUENCE [LARGE SCALE GENOMIC DNA]</scope>
    <source>
        <strain evidence="9 10">CGMCC 1.10959</strain>
    </source>
</reference>
<sequence length="250" mass="26282">MPDVLSEALALPGLGWMLLTVIVAGLVRGFSGFGSAMIIMPVASTVFSPVGAIIFLTTVELFGPLPNLRSALHNGTRPDVARLALGAVFAMPLGVFALAHMSPQIFSWAVSVVVLGLLVVLMLGWRYHGSLTPPMVLGTGALGGFLSGSIGVAGPPVIMLYMASTLPISAIRANFLLYLLMIDGLMLGLFWVLGLFQLEPAIAGLVLTVPYMMANRMGAALFNPQSERVFRAVAYSIIAASALLGLPVWS</sequence>
<feature type="transmembrane region" description="Helical" evidence="8">
    <location>
        <begin position="13"/>
        <end position="31"/>
    </location>
</feature>
<dbReference type="InterPro" id="IPR052017">
    <property type="entry name" value="TSUP"/>
</dbReference>
<feature type="transmembrane region" description="Helical" evidence="8">
    <location>
        <begin position="175"/>
        <end position="196"/>
    </location>
</feature>
<name>A0A1I7DXQ3_9RHOB</name>
<evidence type="ECO:0000256" key="7">
    <source>
        <dbReference type="ARBA" id="ARBA00023136"/>
    </source>
</evidence>
<keyword evidence="5 8" id="KW-0812">Transmembrane</keyword>
<feature type="transmembrane region" description="Helical" evidence="8">
    <location>
        <begin position="38"/>
        <end position="59"/>
    </location>
</feature>
<accession>A0A1I7DXQ3</accession>
<gene>
    <name evidence="9" type="ORF">SAMN05216236_13714</name>
</gene>